<reference evidence="2 3" key="1">
    <citation type="journal article" date="2021" name="Int. J. Syst. Evol. Microbiol.">
        <title>Salipiger mangrovisoli sp. nov., isolated from mangrove soil and the proposal for the reclassification of Paraphaeobacter pallidus as Salipiger pallidus comb. nov.</title>
        <authorList>
            <person name="Du J."/>
            <person name="Liu Y."/>
            <person name="Pei T."/>
            <person name="Deng M.R."/>
            <person name="Zhu H."/>
        </authorList>
    </citation>
    <scope>NUCLEOTIDE SEQUENCE [LARGE SCALE GENOMIC DNA]</scope>
    <source>
        <strain evidence="2 3">6D45A</strain>
    </source>
</reference>
<evidence type="ECO:0000313" key="2">
    <source>
        <dbReference type="EMBL" id="MBE9635754.1"/>
    </source>
</evidence>
<gene>
    <name evidence="2" type="ORF">IQ782_02760</name>
</gene>
<keyword evidence="1" id="KW-0812">Transmembrane</keyword>
<comment type="caution">
    <text evidence="2">The sequence shown here is derived from an EMBL/GenBank/DDBJ whole genome shotgun (WGS) entry which is preliminary data.</text>
</comment>
<evidence type="ECO:0000256" key="1">
    <source>
        <dbReference type="SAM" id="Phobius"/>
    </source>
</evidence>
<keyword evidence="3" id="KW-1185">Reference proteome</keyword>
<keyword evidence="1" id="KW-0472">Membrane</keyword>
<keyword evidence="1" id="KW-1133">Transmembrane helix</keyword>
<dbReference type="EMBL" id="JADFFK010000001">
    <property type="protein sequence ID" value="MBE9635754.1"/>
    <property type="molecule type" value="Genomic_DNA"/>
</dbReference>
<protein>
    <submittedName>
        <fullName evidence="2">Uncharacterized protein</fullName>
    </submittedName>
</protein>
<proteinExistence type="predicted"/>
<dbReference type="Proteomes" id="UP000607796">
    <property type="component" value="Unassembled WGS sequence"/>
</dbReference>
<name>A0ABR9WWV4_9RHOB</name>
<feature type="transmembrane region" description="Helical" evidence="1">
    <location>
        <begin position="61"/>
        <end position="83"/>
    </location>
</feature>
<sequence>MDEITPITSDDILAKIRVERERRKSAALTPIPPQREYEAQGLTDRLWNDCHDQERWLPEGFWFAFLVMAILATGGALAIWLGLDLLATAIRSLAALFEGWL</sequence>
<evidence type="ECO:0000313" key="3">
    <source>
        <dbReference type="Proteomes" id="UP000607796"/>
    </source>
</evidence>
<dbReference type="RefSeq" id="WP_194133059.1">
    <property type="nucleotide sequence ID" value="NZ_JADFFK010000001.1"/>
</dbReference>
<accession>A0ABR9WWV4</accession>
<organism evidence="2 3">
    <name type="scientific">Salipiger mangrovisoli</name>
    <dbReference type="NCBI Taxonomy" id="2865933"/>
    <lineage>
        <taxon>Bacteria</taxon>
        <taxon>Pseudomonadati</taxon>
        <taxon>Pseudomonadota</taxon>
        <taxon>Alphaproteobacteria</taxon>
        <taxon>Rhodobacterales</taxon>
        <taxon>Roseobacteraceae</taxon>
        <taxon>Salipiger</taxon>
    </lineage>
</organism>